<dbReference type="PROSITE" id="PS50109">
    <property type="entry name" value="HIS_KIN"/>
    <property type="match status" value="1"/>
</dbReference>
<accession>A0ABX8RDP4</accession>
<name>A0ABX8RDP4_9CLOT</name>
<dbReference type="PANTHER" id="PTHR43547:SF10">
    <property type="entry name" value="SENSOR HISTIDINE KINASE DCUS"/>
    <property type="match status" value="1"/>
</dbReference>
<reference evidence="4" key="1">
    <citation type="submission" date="2021-07" db="EMBL/GenBank/DDBJ databases">
        <title>Complete genome sequence of Crassaminicella sp. 143-21, isolated from a deep-sea hydrothermal vent.</title>
        <authorList>
            <person name="Li X."/>
        </authorList>
    </citation>
    <scope>NUCLEOTIDE SEQUENCE</scope>
    <source>
        <strain evidence="4">143-21</strain>
    </source>
</reference>
<protein>
    <submittedName>
        <fullName evidence="4">GHKL domain-containing protein</fullName>
    </submittedName>
</protein>
<keyword evidence="5" id="KW-1185">Reference proteome</keyword>
<dbReference type="RefSeq" id="WP_218283884.1">
    <property type="nucleotide sequence ID" value="NZ_CP078093.1"/>
</dbReference>
<keyword evidence="2" id="KW-0812">Transmembrane</keyword>
<proteinExistence type="predicted"/>
<evidence type="ECO:0000259" key="3">
    <source>
        <dbReference type="PROSITE" id="PS50109"/>
    </source>
</evidence>
<evidence type="ECO:0000256" key="1">
    <source>
        <dbReference type="ARBA" id="ARBA00022553"/>
    </source>
</evidence>
<keyword evidence="2" id="KW-1133">Transmembrane helix</keyword>
<dbReference type="Pfam" id="PF02518">
    <property type="entry name" value="HATPase_c"/>
    <property type="match status" value="1"/>
</dbReference>
<dbReference type="PANTHER" id="PTHR43547">
    <property type="entry name" value="TWO-COMPONENT HISTIDINE KINASE"/>
    <property type="match status" value="1"/>
</dbReference>
<keyword evidence="2" id="KW-0472">Membrane</keyword>
<dbReference type="Proteomes" id="UP000886818">
    <property type="component" value="Chromosome"/>
</dbReference>
<dbReference type="InterPro" id="IPR039506">
    <property type="entry name" value="SPOB_a"/>
</dbReference>
<dbReference type="Pfam" id="PF14689">
    <property type="entry name" value="SPOB_a"/>
    <property type="match status" value="1"/>
</dbReference>
<gene>
    <name evidence="4" type="ORF">KVH43_05730</name>
</gene>
<evidence type="ECO:0000256" key="2">
    <source>
        <dbReference type="SAM" id="Phobius"/>
    </source>
</evidence>
<feature type="transmembrane region" description="Helical" evidence="2">
    <location>
        <begin position="44"/>
        <end position="68"/>
    </location>
</feature>
<evidence type="ECO:0000313" key="4">
    <source>
        <dbReference type="EMBL" id="QXM07198.1"/>
    </source>
</evidence>
<dbReference type="InterPro" id="IPR003594">
    <property type="entry name" value="HATPase_dom"/>
</dbReference>
<dbReference type="EMBL" id="CP078093">
    <property type="protein sequence ID" value="QXM07198.1"/>
    <property type="molecule type" value="Genomic_DNA"/>
</dbReference>
<dbReference type="InterPro" id="IPR005467">
    <property type="entry name" value="His_kinase_dom"/>
</dbReference>
<organism evidence="4 5">
    <name type="scientific">Crassaminicella indica</name>
    <dbReference type="NCBI Taxonomy" id="2855394"/>
    <lineage>
        <taxon>Bacteria</taxon>
        <taxon>Bacillati</taxon>
        <taxon>Bacillota</taxon>
        <taxon>Clostridia</taxon>
        <taxon>Eubacteriales</taxon>
        <taxon>Clostridiaceae</taxon>
        <taxon>Crassaminicella</taxon>
    </lineage>
</organism>
<dbReference type="SMART" id="SM00387">
    <property type="entry name" value="HATPase_c"/>
    <property type="match status" value="1"/>
</dbReference>
<keyword evidence="1" id="KW-0597">Phosphoprotein</keyword>
<feature type="domain" description="Histidine kinase" evidence="3">
    <location>
        <begin position="166"/>
        <end position="273"/>
    </location>
</feature>
<sequence>MKLSVRAYILIGLILLQSFMVMFLTNGTILSLMNNVVISYKYPYYMGILINILGISAIICIFYILHFLKREKENIIKLNNSKEVIDALQGQKHDFINHLNLIAGMLQLEQSKKALDYIFKISQKVEGVFSISKIENVEIAATLGRKCTIAESKGIKVELDITTSLELCTVLFNLIDNAIYELEHCKEEDKILIIDIAEHDEECVILIGNSYPVLPENMHEKIFEKGFSTKAGEDHGYGLNIVKQIINKNKGRITVESYEGVGTLFTIFLPMRKHMAKCS</sequence>
<evidence type="ECO:0000313" key="5">
    <source>
        <dbReference type="Proteomes" id="UP000886818"/>
    </source>
</evidence>
<feature type="transmembrane region" description="Helical" evidence="2">
    <location>
        <begin position="7"/>
        <end position="24"/>
    </location>
</feature>